<organism evidence="12 13">
    <name type="scientific">Cladophialophora psammophila CBS 110553</name>
    <dbReference type="NCBI Taxonomy" id="1182543"/>
    <lineage>
        <taxon>Eukaryota</taxon>
        <taxon>Fungi</taxon>
        <taxon>Dikarya</taxon>
        <taxon>Ascomycota</taxon>
        <taxon>Pezizomycotina</taxon>
        <taxon>Eurotiomycetes</taxon>
        <taxon>Chaetothyriomycetidae</taxon>
        <taxon>Chaetothyriales</taxon>
        <taxon>Herpotrichiellaceae</taxon>
        <taxon>Cladophialophora</taxon>
    </lineage>
</organism>
<feature type="transmembrane region" description="Helical" evidence="10">
    <location>
        <begin position="581"/>
        <end position="602"/>
    </location>
</feature>
<dbReference type="InterPro" id="IPR034003">
    <property type="entry name" value="ABCG_PDR_2"/>
</dbReference>
<keyword evidence="4 10" id="KW-0812">Transmembrane</keyword>
<dbReference type="GO" id="GO:0140359">
    <property type="term" value="F:ABC-type transporter activity"/>
    <property type="evidence" value="ECO:0007669"/>
    <property type="project" value="InterPro"/>
</dbReference>
<feature type="domain" description="ABC transporter" evidence="11">
    <location>
        <begin position="179"/>
        <end position="435"/>
    </location>
</feature>
<dbReference type="InterPro" id="IPR029481">
    <property type="entry name" value="ABC_trans_N"/>
</dbReference>
<feature type="transmembrane region" description="Helical" evidence="10">
    <location>
        <begin position="656"/>
        <end position="676"/>
    </location>
</feature>
<feature type="transmembrane region" description="Helical" evidence="10">
    <location>
        <begin position="789"/>
        <end position="809"/>
    </location>
</feature>
<evidence type="ECO:0000256" key="3">
    <source>
        <dbReference type="ARBA" id="ARBA00022448"/>
    </source>
</evidence>
<evidence type="ECO:0000256" key="6">
    <source>
        <dbReference type="ARBA" id="ARBA00022840"/>
    </source>
</evidence>
<accession>W9WQU4</accession>
<comment type="caution">
    <text evidence="12">The sequence shown here is derived from an EMBL/GenBank/DDBJ whole genome shotgun (WGS) entry which is preliminary data.</text>
</comment>
<feature type="domain" description="ABC transporter" evidence="11">
    <location>
        <begin position="887"/>
        <end position="1132"/>
    </location>
</feature>
<keyword evidence="13" id="KW-1185">Reference proteome</keyword>
<feature type="region of interest" description="Disordered" evidence="9">
    <location>
        <begin position="104"/>
        <end position="124"/>
    </location>
</feature>
<evidence type="ECO:0000256" key="5">
    <source>
        <dbReference type="ARBA" id="ARBA00022741"/>
    </source>
</evidence>
<comment type="subcellular location">
    <subcellularLocation>
        <location evidence="1">Membrane</location>
        <topology evidence="1">Multi-pass membrane protein</topology>
    </subcellularLocation>
</comment>
<keyword evidence="7 10" id="KW-1133">Transmembrane helix</keyword>
<dbReference type="STRING" id="1182543.W9WQU4"/>
<dbReference type="PROSITE" id="PS50893">
    <property type="entry name" value="ABC_TRANSPORTER_2"/>
    <property type="match status" value="2"/>
</dbReference>
<evidence type="ECO:0000256" key="4">
    <source>
        <dbReference type="ARBA" id="ARBA00022692"/>
    </source>
</evidence>
<dbReference type="GO" id="GO:0016020">
    <property type="term" value="C:membrane"/>
    <property type="evidence" value="ECO:0007669"/>
    <property type="project" value="UniProtKB-SubCell"/>
</dbReference>
<dbReference type="EMBL" id="AMGX01000009">
    <property type="protein sequence ID" value="EXJ70298.1"/>
    <property type="molecule type" value="Genomic_DNA"/>
</dbReference>
<dbReference type="SMART" id="SM00382">
    <property type="entry name" value="AAA"/>
    <property type="match status" value="2"/>
</dbReference>
<comment type="similarity">
    <text evidence="2">Belongs to the ABC transporter superfamily. ABCG family. PDR (TC 3.A.1.205) subfamily.</text>
</comment>
<feature type="transmembrane region" description="Helical" evidence="10">
    <location>
        <begin position="1354"/>
        <end position="1373"/>
    </location>
</feature>
<dbReference type="OrthoDB" id="245989at2759"/>
<feature type="region of interest" description="Disordered" evidence="9">
    <location>
        <begin position="15"/>
        <end position="90"/>
    </location>
</feature>
<evidence type="ECO:0000313" key="13">
    <source>
        <dbReference type="Proteomes" id="UP000019471"/>
    </source>
</evidence>
<reference evidence="12 13" key="1">
    <citation type="submission" date="2013-03" db="EMBL/GenBank/DDBJ databases">
        <title>The Genome Sequence of Cladophialophora psammophila CBS 110553.</title>
        <authorList>
            <consortium name="The Broad Institute Genomics Platform"/>
            <person name="Cuomo C."/>
            <person name="de Hoog S."/>
            <person name="Gorbushina A."/>
            <person name="Walker B."/>
            <person name="Young S.K."/>
            <person name="Zeng Q."/>
            <person name="Gargeya S."/>
            <person name="Fitzgerald M."/>
            <person name="Haas B."/>
            <person name="Abouelleil A."/>
            <person name="Allen A.W."/>
            <person name="Alvarado L."/>
            <person name="Arachchi H.M."/>
            <person name="Berlin A.M."/>
            <person name="Chapman S.B."/>
            <person name="Gainer-Dewar J."/>
            <person name="Goldberg J."/>
            <person name="Griggs A."/>
            <person name="Gujja S."/>
            <person name="Hansen M."/>
            <person name="Howarth C."/>
            <person name="Imamovic A."/>
            <person name="Ireland A."/>
            <person name="Larimer J."/>
            <person name="McCowan C."/>
            <person name="Murphy C."/>
            <person name="Pearson M."/>
            <person name="Poon T.W."/>
            <person name="Priest M."/>
            <person name="Roberts A."/>
            <person name="Saif S."/>
            <person name="Shea T."/>
            <person name="Sisk P."/>
            <person name="Sykes S."/>
            <person name="Wortman J."/>
            <person name="Nusbaum C."/>
            <person name="Birren B."/>
        </authorList>
    </citation>
    <scope>NUCLEOTIDE SEQUENCE [LARGE SCALE GENOMIC DNA]</scope>
    <source>
        <strain evidence="12 13">CBS 110553</strain>
    </source>
</reference>
<evidence type="ECO:0000259" key="11">
    <source>
        <dbReference type="PROSITE" id="PS50893"/>
    </source>
</evidence>
<protein>
    <submittedName>
        <fullName evidence="12">ATPase</fullName>
    </submittedName>
</protein>
<feature type="transmembrane region" description="Helical" evidence="10">
    <location>
        <begin position="688"/>
        <end position="713"/>
    </location>
</feature>
<evidence type="ECO:0000256" key="10">
    <source>
        <dbReference type="SAM" id="Phobius"/>
    </source>
</evidence>
<feature type="region of interest" description="Disordered" evidence="9">
    <location>
        <begin position="1552"/>
        <end position="1573"/>
    </location>
</feature>
<dbReference type="InterPro" id="IPR034001">
    <property type="entry name" value="ABCG_PDR_1"/>
</dbReference>
<proteinExistence type="inferred from homology"/>
<feature type="transmembrane region" description="Helical" evidence="10">
    <location>
        <begin position="1233"/>
        <end position="1254"/>
    </location>
</feature>
<dbReference type="Pfam" id="PF01061">
    <property type="entry name" value="ABC2_membrane"/>
    <property type="match status" value="2"/>
</dbReference>
<dbReference type="InterPro" id="IPR003593">
    <property type="entry name" value="AAA+_ATPase"/>
</dbReference>
<sequence>MAFVGNFVTNYDRTLNAEGPGAPSGFQRRDETEDQATLLGRRQRGIGEQSKQAVDEEGLKTPSSLPPSRLGGDEAANDEQKTSENRGKQVRDLARQYTHESAHILDEQSLFNPEKDSYLDPSSDSFQPTAWSRALFELRSHDEQRRWKGRSAGFCFRNLSAYGFGAETDYQRSVGNMGLHLFGLLRDYITGRRHQRRIEILQNLDGVVQPGELLVVLGPPGSGCTTFLKTLAGETHGYHISNDFHMNYQGISWHQMHKNFRGEAIYTAEQDVHFPQLTVGDTLYFAARARAPRFLPAGVNKEVYAQRLRDVVMATFGIRHTVDTRVGNEYVRGVSGGERKRVTIAEAALNGAPLQCWDNSTRGLDSANAIEFCKSLRSSAEIASITAVVSIYQAPQAAFDVFDKALVLYDGQEIYFGPAKAGKQYFMGLGFEKPARQTDADFLTSMTNPKERVPQKGLEHRVPRTAQEFVVTWRKSPEYRALLADIELFEKQHPIGGEDLHKFEESRRLQQAKRQHLSSPYTLSYLEQVQLCLWRAYRRLVTDPTVTLTALCANFTMSLVTASVFYDLPDNTSSFFSRGTLLFFAVLMSAFSSALEILTLYAQRPIVEKHARYALYHPSAEAFASMIMDMPYKIVNAILFNVSLYFLTNLRRTPGAFFYFLLISFMLTMTMSMMFRTIASVSRTLQQALTPAAVIILAIIIYTGFSIPTTYMLGWARWMNYLDPVAYGFEALMVNEFSGRTFPCVTIVPPYGSLAHGVCSAVGAVAGQDFVSGETYIESAYNYNASHRWRNFGIIWAFMAFLCGTYLVAAEYGQEKKSKGEVLVFRRGKMPKDLVTITPTDGIRASNGAYVDAEAAIVGTRAPCSDQHDLQNAAAAAAIIQRQKRIFHWRDVSYDIRIKGKGRRILDHIDGWVKPGTLTAMVGVSGAGKTTLLDVLATRVTNTTGVVAGEIMVDGRPRDNSFQRKIGYVQQQDLHLATSTVRESLTFSALLRQPAHIPRKDKIAYVEEIIKLLDMQPFADAIVGVLGEGLNVEQRKRLTIGVELAARPQLLFFLDEPTSGLDSQTSWSILSLLERLRDNGQAILCTIHQPSAMLFQRFDRLLLLADRGKTTYFGPIGESCKTVIAYFERNGAPPCPVGANPAEWLLNITGGARDQSYRCDIDWPQVWKSSPEFQAVHAELDDLEAKRPQLIDHLAAEKDDEDSYRSYAAPFWLQYYEVQKRVFQQYWRTPSYIYSKLILCAASALFIGFSFFNAKNTQQGLQNQMFGLFMLLTIFGQLVQQIMPLFVTQRSLYEVRERPAKTYSWKAFMLSNIVAEIPWNFAGAVLLFFCWYYPIGLYRNAEPTNAVEERGALMWLLVLAFLMFTSTFAHMVIASIEMAETGGHVANLMFSLCLTFCGVLATPKALPGFWIFMYRVSPFTYLVAAMLSTAVMDTDVRCAENEYLRFNPPPGESCAEYMEPYINVAGGYLLDGTSDSTGGNWSCAYCPIGKTNTFLASLYINPQDRWRNLGLLWVYIVFNVFGALFLYWLGRVPKVKNNMIGRVWRGARRKAKVTDEKADSQSAGVASGWSPSRLLYPFKPRRSGS</sequence>
<dbReference type="Gene3D" id="3.40.50.300">
    <property type="entry name" value="P-loop containing nucleotide triphosphate hydrolases"/>
    <property type="match status" value="2"/>
</dbReference>
<dbReference type="Pfam" id="PF14510">
    <property type="entry name" value="ABC_trans_N"/>
    <property type="match status" value="1"/>
</dbReference>
<dbReference type="InterPro" id="IPR010929">
    <property type="entry name" value="PDR_CDR_ABC"/>
</dbReference>
<dbReference type="SUPFAM" id="SSF52540">
    <property type="entry name" value="P-loop containing nucleoside triphosphate hydrolases"/>
    <property type="match status" value="2"/>
</dbReference>
<dbReference type="GO" id="GO:0005524">
    <property type="term" value="F:ATP binding"/>
    <property type="evidence" value="ECO:0007669"/>
    <property type="project" value="UniProtKB-KW"/>
</dbReference>
<keyword evidence="3" id="KW-0813">Transport</keyword>
<dbReference type="eggNOG" id="KOG0065">
    <property type="taxonomic scope" value="Eukaryota"/>
</dbReference>
<feature type="transmembrane region" description="Helical" evidence="10">
    <location>
        <begin position="1266"/>
        <end position="1287"/>
    </location>
</feature>
<dbReference type="InterPro" id="IPR027417">
    <property type="entry name" value="P-loop_NTPase"/>
</dbReference>
<dbReference type="CDD" id="cd03232">
    <property type="entry name" value="ABCG_PDR_domain2"/>
    <property type="match status" value="1"/>
</dbReference>
<feature type="transmembrane region" description="Helical" evidence="10">
    <location>
        <begin position="1308"/>
        <end position="1334"/>
    </location>
</feature>
<dbReference type="PANTHER" id="PTHR19241">
    <property type="entry name" value="ATP-BINDING CASSETTE TRANSPORTER"/>
    <property type="match status" value="1"/>
</dbReference>
<keyword evidence="8 10" id="KW-0472">Membrane</keyword>
<gene>
    <name evidence="12" type="ORF">A1O5_06366</name>
</gene>
<feature type="transmembrane region" description="Helical" evidence="10">
    <location>
        <begin position="545"/>
        <end position="566"/>
    </location>
</feature>
<name>W9WQU4_9EURO</name>
<dbReference type="Proteomes" id="UP000019471">
    <property type="component" value="Unassembled WGS sequence"/>
</dbReference>
<keyword evidence="5" id="KW-0547">Nucleotide-binding</keyword>
<evidence type="ECO:0000256" key="2">
    <source>
        <dbReference type="ARBA" id="ARBA00006012"/>
    </source>
</evidence>
<dbReference type="Pfam" id="PF00005">
    <property type="entry name" value="ABC_tran"/>
    <property type="match status" value="2"/>
</dbReference>
<evidence type="ECO:0000313" key="12">
    <source>
        <dbReference type="EMBL" id="EXJ70298.1"/>
    </source>
</evidence>
<keyword evidence="6" id="KW-0067">ATP-binding</keyword>
<dbReference type="InterPro" id="IPR017871">
    <property type="entry name" value="ABC_transporter-like_CS"/>
</dbReference>
<dbReference type="RefSeq" id="XP_007745150.1">
    <property type="nucleotide sequence ID" value="XM_007746960.1"/>
</dbReference>
<evidence type="ECO:0000256" key="8">
    <source>
        <dbReference type="ARBA" id="ARBA00023136"/>
    </source>
</evidence>
<dbReference type="InterPro" id="IPR013525">
    <property type="entry name" value="ABC2_TM"/>
</dbReference>
<dbReference type="Pfam" id="PF06422">
    <property type="entry name" value="PDR_CDR"/>
    <property type="match status" value="1"/>
</dbReference>
<evidence type="ECO:0000256" key="1">
    <source>
        <dbReference type="ARBA" id="ARBA00004141"/>
    </source>
</evidence>
<feature type="transmembrane region" description="Helical" evidence="10">
    <location>
        <begin position="1385"/>
        <end position="1403"/>
    </location>
</feature>
<feature type="compositionally biased region" description="Basic and acidic residues" evidence="9">
    <location>
        <begin position="78"/>
        <end position="90"/>
    </location>
</feature>
<evidence type="ECO:0000256" key="7">
    <source>
        <dbReference type="ARBA" id="ARBA00022989"/>
    </source>
</evidence>
<dbReference type="PROSITE" id="PS00211">
    <property type="entry name" value="ABC_TRANSPORTER_1"/>
    <property type="match status" value="1"/>
</dbReference>
<dbReference type="CDD" id="cd03233">
    <property type="entry name" value="ABCG_PDR_domain1"/>
    <property type="match status" value="1"/>
</dbReference>
<feature type="transmembrane region" description="Helical" evidence="10">
    <location>
        <begin position="1509"/>
        <end position="1529"/>
    </location>
</feature>
<dbReference type="GeneID" id="19191077"/>
<dbReference type="InterPro" id="IPR003439">
    <property type="entry name" value="ABC_transporter-like_ATP-bd"/>
</dbReference>
<dbReference type="GO" id="GO:0016887">
    <property type="term" value="F:ATP hydrolysis activity"/>
    <property type="evidence" value="ECO:0007669"/>
    <property type="project" value="InterPro"/>
</dbReference>
<dbReference type="HOGENOM" id="CLU_000604_35_0_1"/>
<evidence type="ECO:0000256" key="9">
    <source>
        <dbReference type="SAM" id="MobiDB-lite"/>
    </source>
</evidence>
<dbReference type="FunFam" id="3.40.50.300:FF:000054">
    <property type="entry name" value="ABC multidrug transporter atrF"/>
    <property type="match status" value="1"/>
</dbReference>